<sequence length="168" mass="19294">MNVLTILPFFLLILLSNLKQTIGKTDCRCECCTSQNCNPTLIGTHNLWFCSETTSCTKSECINWHPASCPREDASGQTRAICVSNAERRLPMILSLFACFFKVFFPHNPRHSLQKIDYPLWNTTTTIIVPIRRPSTMPQIRLDWLEKFGLIKKTSTSTMATNLFKQRF</sequence>
<dbReference type="EMBL" id="CAJNOM010000387">
    <property type="protein sequence ID" value="CAF1409281.1"/>
    <property type="molecule type" value="Genomic_DNA"/>
</dbReference>
<dbReference type="Proteomes" id="UP000663877">
    <property type="component" value="Unassembled WGS sequence"/>
</dbReference>
<dbReference type="Proteomes" id="UP000663832">
    <property type="component" value="Unassembled WGS sequence"/>
</dbReference>
<keyword evidence="5" id="KW-1185">Reference proteome</keyword>
<reference evidence="3" key="1">
    <citation type="submission" date="2021-02" db="EMBL/GenBank/DDBJ databases">
        <authorList>
            <person name="Nowell W R."/>
        </authorList>
    </citation>
    <scope>NUCLEOTIDE SEQUENCE</scope>
</reference>
<keyword evidence="1" id="KW-0732">Signal</keyword>
<dbReference type="EMBL" id="CAJNOM010000389">
    <property type="protein sequence ID" value="CAF1410288.1"/>
    <property type="molecule type" value="Genomic_DNA"/>
</dbReference>
<gene>
    <name evidence="2" type="ORF">BJG266_LOCUS6364</name>
    <name evidence="3" type="ORF">QVE165_LOCUS37367</name>
    <name evidence="4" type="ORF">QVE165_LOCUS37444</name>
</gene>
<organism evidence="3 5">
    <name type="scientific">Adineta steineri</name>
    <dbReference type="NCBI Taxonomy" id="433720"/>
    <lineage>
        <taxon>Eukaryota</taxon>
        <taxon>Metazoa</taxon>
        <taxon>Spiralia</taxon>
        <taxon>Gnathifera</taxon>
        <taxon>Rotifera</taxon>
        <taxon>Eurotatoria</taxon>
        <taxon>Bdelloidea</taxon>
        <taxon>Adinetida</taxon>
        <taxon>Adinetidae</taxon>
        <taxon>Adineta</taxon>
    </lineage>
</organism>
<dbReference type="OrthoDB" id="9992551at2759"/>
<feature type="signal peptide" evidence="1">
    <location>
        <begin position="1"/>
        <end position="23"/>
    </location>
</feature>
<proteinExistence type="predicted"/>
<dbReference type="AlphaFoldDB" id="A0A815LFE5"/>
<comment type="caution">
    <text evidence="3">The sequence shown here is derived from an EMBL/GenBank/DDBJ whole genome shotgun (WGS) entry which is preliminary data.</text>
</comment>
<evidence type="ECO:0000313" key="5">
    <source>
        <dbReference type="Proteomes" id="UP000663832"/>
    </source>
</evidence>
<dbReference type="EMBL" id="CAJNOI010000018">
    <property type="protein sequence ID" value="CAF0822911.1"/>
    <property type="molecule type" value="Genomic_DNA"/>
</dbReference>
<name>A0A815LFE5_9BILA</name>
<evidence type="ECO:0000313" key="3">
    <source>
        <dbReference type="EMBL" id="CAF1409281.1"/>
    </source>
</evidence>
<accession>A0A815LFE5</accession>
<protein>
    <submittedName>
        <fullName evidence="3">Uncharacterized protein</fullName>
    </submittedName>
</protein>
<evidence type="ECO:0000256" key="1">
    <source>
        <dbReference type="SAM" id="SignalP"/>
    </source>
</evidence>
<evidence type="ECO:0000313" key="2">
    <source>
        <dbReference type="EMBL" id="CAF0822911.1"/>
    </source>
</evidence>
<evidence type="ECO:0000313" key="4">
    <source>
        <dbReference type="EMBL" id="CAF1410288.1"/>
    </source>
</evidence>
<feature type="chain" id="PRO_5035607490" evidence="1">
    <location>
        <begin position="24"/>
        <end position="168"/>
    </location>
</feature>